<sequence length="191" mass="22531">MIPSAKEFRSYFDYPSTLHFTGQCFSDLKLPKFELLMFTFGSYREGDCSNHTYDILCLVEVVLAAAKQFQECCLKFGHRDVKEWLSTVVQRSTEIIQNRIAKNVKILRPDTWFTDAQMYTAAEERLKWQEIQLDFHRAVGKDEIRKFFKNHLSIIKELKILNNNPSCSIFVDFPVFDFVKFSCREQLLPDF</sequence>
<accession>A0ABP1QJG2</accession>
<reference evidence="1 2" key="1">
    <citation type="submission" date="2024-08" db="EMBL/GenBank/DDBJ databases">
        <authorList>
            <person name="Cucini C."/>
            <person name="Frati F."/>
        </authorList>
    </citation>
    <scope>NUCLEOTIDE SEQUENCE [LARGE SCALE GENOMIC DNA]</scope>
</reference>
<protein>
    <submittedName>
        <fullName evidence="1">Uncharacterized protein</fullName>
    </submittedName>
</protein>
<evidence type="ECO:0000313" key="1">
    <source>
        <dbReference type="EMBL" id="CAL8105621.1"/>
    </source>
</evidence>
<evidence type="ECO:0000313" key="2">
    <source>
        <dbReference type="Proteomes" id="UP001642540"/>
    </source>
</evidence>
<dbReference type="EMBL" id="CAXLJM020000036">
    <property type="protein sequence ID" value="CAL8105621.1"/>
    <property type="molecule type" value="Genomic_DNA"/>
</dbReference>
<dbReference type="Proteomes" id="UP001642540">
    <property type="component" value="Unassembled WGS sequence"/>
</dbReference>
<proteinExistence type="predicted"/>
<gene>
    <name evidence="1" type="ORF">ODALV1_LOCUS12129</name>
</gene>
<name>A0ABP1QJG2_9HEXA</name>
<keyword evidence="2" id="KW-1185">Reference proteome</keyword>
<comment type="caution">
    <text evidence="1">The sequence shown here is derived from an EMBL/GenBank/DDBJ whole genome shotgun (WGS) entry which is preliminary data.</text>
</comment>
<organism evidence="1 2">
    <name type="scientific">Orchesella dallaii</name>
    <dbReference type="NCBI Taxonomy" id="48710"/>
    <lineage>
        <taxon>Eukaryota</taxon>
        <taxon>Metazoa</taxon>
        <taxon>Ecdysozoa</taxon>
        <taxon>Arthropoda</taxon>
        <taxon>Hexapoda</taxon>
        <taxon>Collembola</taxon>
        <taxon>Entomobryomorpha</taxon>
        <taxon>Entomobryoidea</taxon>
        <taxon>Orchesellidae</taxon>
        <taxon>Orchesellinae</taxon>
        <taxon>Orchesella</taxon>
    </lineage>
</organism>